<dbReference type="InterPro" id="IPR057199">
    <property type="entry name" value="DUF7877"/>
</dbReference>
<feature type="region of interest" description="Disordered" evidence="1">
    <location>
        <begin position="82"/>
        <end position="108"/>
    </location>
</feature>
<evidence type="ECO:0000313" key="4">
    <source>
        <dbReference type="EMBL" id="GAB0132406.1"/>
    </source>
</evidence>
<feature type="region of interest" description="Disordered" evidence="1">
    <location>
        <begin position="475"/>
        <end position="505"/>
    </location>
</feature>
<sequence>MAQPTPVDANGAPTPISDDHGHLAVPGKRKRDSEEDGAEAMTGVEEPKPTAPHSWAAGKQKDLIRNYFEVLKSIDIEPSILGRPLEDSHFADEPETKRQKSSEPPTLKSISDKIAADAYTHMEHLASDIVSVAEAALSEIRSKVPDESGSMADKKIAARIIEFKDQALTIFAREKAYPETPAAELLPRGGGSKSASSKNQAILSVVGYAPQERRLFSSLPSSRDIDPTDFKLPPGVSFSRVIPSNAQERTQTLGELFSAPRPLPPLQPPKQPKTQAKGNTLDFYHPQLENTAKYRGNCYFNTKLSAGHYLDYSNATPSHQTKTKQRERAQSLAGKRPSSSELETSEIESLFRGAFSSFAPCKDDSAAVISADTAGRMWWQKSGSRSFQRMVEVEYYEDLAGVDFFRPEAKIEELDEAGVQEAIDNWDETTVDPSLEDAMGSKRDDDEKEVDDILDEVTDMIETLASYQRIRNLTLPNSQNRQSSDPVNGDMFANSGPHQPSEEEQATYEMLKAQLALIIKTLPPYAVAKLNGDQLDDLLISTKIQIHTDQFRGVMEEDDAGVQARIKAQQQQQQHQQQQQQQQQQAAAQATQASARPPSQRSASISTPYGNQYQHPNQYATPARTPSNPQQYFRSMPTPNYQQPRTTGSPAQQPRPPQPNQYTRPNGYSNQYAAQLAKSQTPYGHQNMPQYANQQRPQYGQLQQQGTPNAARFQYQQSFQHQQQPGTPGQPNYGAYTNGGGMPPRNMSPQVAPRHAYGGPANMQQGQRFVTPGQGTPQMNRNAGNPGQHAQYSQSPGLTGYHTVIPEDQQQRILDQAKARVAAQERTATFGDKVSQPGYAGMGTGYGVNADANRIAAARANAMSQQKPQTPVGQRQGMNGTPTPGPQFMPPSKVTPVPVPPIPGAGQAQQQQQQQQAAQQPVPKPEL</sequence>
<organism evidence="4 5">
    <name type="scientific">Epichloe bromicola</name>
    <dbReference type="NCBI Taxonomy" id="79588"/>
    <lineage>
        <taxon>Eukaryota</taxon>
        <taxon>Fungi</taxon>
        <taxon>Dikarya</taxon>
        <taxon>Ascomycota</taxon>
        <taxon>Pezizomycotina</taxon>
        <taxon>Sordariomycetes</taxon>
        <taxon>Hypocreomycetidae</taxon>
        <taxon>Hypocreales</taxon>
        <taxon>Clavicipitaceae</taxon>
        <taxon>Epichloe</taxon>
    </lineage>
</organism>
<feature type="region of interest" description="Disordered" evidence="1">
    <location>
        <begin position="1"/>
        <end position="58"/>
    </location>
</feature>
<feature type="region of interest" description="Disordered" evidence="1">
    <location>
        <begin position="562"/>
        <end position="667"/>
    </location>
</feature>
<proteinExistence type="predicted"/>
<gene>
    <name evidence="4" type="primary">g844</name>
    <name evidence="4" type="ORF">EsDP_00000844</name>
</gene>
<name>A0ABQ0CG50_9HYPO</name>
<dbReference type="PANTHER" id="PTHR48139">
    <property type="entry name" value="SI:DKEY-56M19.5"/>
    <property type="match status" value="1"/>
</dbReference>
<protein>
    <submittedName>
        <fullName evidence="4">Uncharacterized protein</fullName>
    </submittedName>
</protein>
<reference evidence="5" key="1">
    <citation type="submission" date="2024-06" db="EMBL/GenBank/DDBJ databases">
        <title>Draft Genome Sequences of Epichloe bromicola Strains Isolated from Elymus ciliaris.</title>
        <authorList>
            <consortium name="Epichloe bromicola genome sequencing consortium"/>
            <person name="Miura A."/>
            <person name="Imano S."/>
            <person name="Ashida A."/>
            <person name="Sato I."/>
            <person name="Chiba S."/>
            <person name="Tanaka A."/>
            <person name="Camagna M."/>
            <person name="Takemoto D."/>
        </authorList>
    </citation>
    <scope>NUCLEOTIDE SEQUENCE [LARGE SCALE GENOMIC DNA]</scope>
    <source>
        <strain evidence="5">DP</strain>
    </source>
</reference>
<dbReference type="Pfam" id="PF25289">
    <property type="entry name" value="DUF7877"/>
    <property type="match status" value="1"/>
</dbReference>
<feature type="compositionally biased region" description="Low complexity" evidence="1">
    <location>
        <begin position="904"/>
        <end position="921"/>
    </location>
</feature>
<feature type="compositionally biased region" description="Polar residues" evidence="1">
    <location>
        <begin position="475"/>
        <end position="486"/>
    </location>
</feature>
<feature type="compositionally biased region" description="Low complexity" evidence="1">
    <location>
        <begin position="717"/>
        <end position="734"/>
    </location>
</feature>
<feature type="region of interest" description="Disordered" evidence="1">
    <location>
        <begin position="858"/>
        <end position="927"/>
    </location>
</feature>
<dbReference type="EMBL" id="BAAFGZ010000016">
    <property type="protein sequence ID" value="GAB0132406.1"/>
    <property type="molecule type" value="Genomic_DNA"/>
</dbReference>
<evidence type="ECO:0000313" key="5">
    <source>
        <dbReference type="Proteomes" id="UP001562357"/>
    </source>
</evidence>
<feature type="compositionally biased region" description="Polar residues" evidence="1">
    <location>
        <begin position="762"/>
        <end position="797"/>
    </location>
</feature>
<comment type="caution">
    <text evidence="4">The sequence shown here is derived from an EMBL/GenBank/DDBJ whole genome shotgun (WGS) entry which is preliminary data.</text>
</comment>
<evidence type="ECO:0000256" key="1">
    <source>
        <dbReference type="SAM" id="MobiDB-lite"/>
    </source>
</evidence>
<feature type="domain" description="DUF7785" evidence="2">
    <location>
        <begin position="447"/>
        <end position="546"/>
    </location>
</feature>
<dbReference type="Pfam" id="PF25009">
    <property type="entry name" value="DUF7785"/>
    <property type="match status" value="1"/>
</dbReference>
<keyword evidence="5" id="KW-1185">Reference proteome</keyword>
<feature type="region of interest" description="Disordered" evidence="1">
    <location>
        <begin position="315"/>
        <end position="344"/>
    </location>
</feature>
<evidence type="ECO:0000259" key="2">
    <source>
        <dbReference type="Pfam" id="PF25009"/>
    </source>
</evidence>
<dbReference type="PANTHER" id="PTHR48139:SF1">
    <property type="entry name" value="FIBROUS SHEATH CABYR-BINDING PROTEIN"/>
    <property type="match status" value="1"/>
</dbReference>
<feature type="compositionally biased region" description="Low complexity" evidence="1">
    <location>
        <begin position="568"/>
        <end position="604"/>
    </location>
</feature>
<feature type="region of interest" description="Disordered" evidence="1">
    <location>
        <begin position="717"/>
        <end position="802"/>
    </location>
</feature>
<evidence type="ECO:0000259" key="3">
    <source>
        <dbReference type="Pfam" id="PF25289"/>
    </source>
</evidence>
<accession>A0ABQ0CG50</accession>
<dbReference type="Proteomes" id="UP001562357">
    <property type="component" value="Unassembled WGS sequence"/>
</dbReference>
<feature type="compositionally biased region" description="Polar residues" evidence="1">
    <location>
        <begin position="605"/>
        <end position="649"/>
    </location>
</feature>
<feature type="compositionally biased region" description="Polar residues" evidence="1">
    <location>
        <begin position="863"/>
        <end position="882"/>
    </location>
</feature>
<feature type="domain" description="DUF7877" evidence="3">
    <location>
        <begin position="59"/>
        <end position="169"/>
    </location>
</feature>
<dbReference type="InterPro" id="IPR056687">
    <property type="entry name" value="DUF7785"/>
</dbReference>
<feature type="compositionally biased region" description="Basic and acidic residues" evidence="1">
    <location>
        <begin position="84"/>
        <end position="101"/>
    </location>
</feature>